<dbReference type="OrthoDB" id="1730007at2"/>
<evidence type="ECO:0000313" key="2">
    <source>
        <dbReference type="EMBL" id="KYD07061.1"/>
    </source>
</evidence>
<accession>A0A150L412</accession>
<dbReference type="InterPro" id="IPR007607">
    <property type="entry name" value="BacA/B"/>
</dbReference>
<dbReference type="Proteomes" id="UP000075666">
    <property type="component" value="Unassembled WGS sequence"/>
</dbReference>
<comment type="similarity">
    <text evidence="1">Belongs to the bactofilin family.</text>
</comment>
<comment type="caution">
    <text evidence="2">The sequence shown here is derived from an EMBL/GenBank/DDBJ whole genome shotgun (WGS) entry which is preliminary data.</text>
</comment>
<protein>
    <recommendedName>
        <fullName evidence="4">Cytoplasmic protein</fullName>
    </recommendedName>
</protein>
<proteinExistence type="inferred from homology"/>
<dbReference type="PATRIC" id="fig|46224.3.peg.2954"/>
<dbReference type="Gene3D" id="2.160.10.10">
    <property type="entry name" value="Hexapeptide repeat proteins"/>
    <property type="match status" value="1"/>
</dbReference>
<dbReference type="PANTHER" id="PTHR35024">
    <property type="entry name" value="HYPOTHETICAL CYTOSOLIC PROTEIN"/>
    <property type="match status" value="1"/>
</dbReference>
<gene>
    <name evidence="2" type="ORF">B4102_2006</name>
</gene>
<organism evidence="2 3">
    <name type="scientific">Heyndrickxia sporothermodurans</name>
    <dbReference type="NCBI Taxonomy" id="46224"/>
    <lineage>
        <taxon>Bacteria</taxon>
        <taxon>Bacillati</taxon>
        <taxon>Bacillota</taxon>
        <taxon>Bacilli</taxon>
        <taxon>Bacillales</taxon>
        <taxon>Bacillaceae</taxon>
        <taxon>Heyndrickxia</taxon>
    </lineage>
</organism>
<dbReference type="PANTHER" id="PTHR35024:SF4">
    <property type="entry name" value="POLYMER-FORMING CYTOSKELETAL PROTEIN"/>
    <property type="match status" value="1"/>
</dbReference>
<sequence length="239" mass="25746">MGLDRKNDLVINGFGRSNGGQFEDVVLNGKGTIDGDIECKMYDCNGMGTLNGNVTAEKVRINGKGKINGNIVAKDISVDGHASLGGNTLHESLRISGHCSIGGTVKGDKVKINGKAHIGGDCETEEFITEGIFTIGGLLNAEEIDIALYGECKVKEIGGQSIRIRQKPYGFIKFLRSLFPARLITDIIEGDDIYLEGVRAKIVRGNNVTIGSNCEIDLVEYYEESSIDKGSTVKECIKL</sequence>
<evidence type="ECO:0000313" key="3">
    <source>
        <dbReference type="Proteomes" id="UP000075666"/>
    </source>
</evidence>
<name>A0A150L412_9BACI</name>
<evidence type="ECO:0000256" key="1">
    <source>
        <dbReference type="ARBA" id="ARBA00044755"/>
    </source>
</evidence>
<evidence type="ECO:0008006" key="4">
    <source>
        <dbReference type="Google" id="ProtNLM"/>
    </source>
</evidence>
<dbReference type="Pfam" id="PF04519">
    <property type="entry name" value="Bactofilin"/>
    <property type="match status" value="1"/>
</dbReference>
<keyword evidence="3" id="KW-1185">Reference proteome</keyword>
<dbReference type="STRING" id="46224.B4102_2006"/>
<dbReference type="AlphaFoldDB" id="A0A150L412"/>
<dbReference type="RefSeq" id="WP_066231243.1">
    <property type="nucleotide sequence ID" value="NZ_JARMRX010000003.1"/>
</dbReference>
<dbReference type="EMBL" id="LQYN01000046">
    <property type="protein sequence ID" value="KYD07061.1"/>
    <property type="molecule type" value="Genomic_DNA"/>
</dbReference>
<reference evidence="2 3" key="1">
    <citation type="submission" date="2016-01" db="EMBL/GenBank/DDBJ databases">
        <title>Genome Sequences of Twelve Sporeforming Bacillus Species Isolated from Foods.</title>
        <authorList>
            <person name="Berendsen E.M."/>
            <person name="Wells-Bennik M.H."/>
            <person name="Krawcyk A.O."/>
            <person name="De Jong A."/>
            <person name="Holsappel S."/>
            <person name="Eijlander R.T."/>
            <person name="Kuipers O.P."/>
        </authorList>
    </citation>
    <scope>NUCLEOTIDE SEQUENCE [LARGE SCALE GENOMIC DNA]</scope>
    <source>
        <strain evidence="2 3">B4102</strain>
    </source>
</reference>